<dbReference type="EMBL" id="JANBUY010000003">
    <property type="protein sequence ID" value="KAJ2868412.1"/>
    <property type="molecule type" value="Genomic_DNA"/>
</dbReference>
<evidence type="ECO:0000313" key="2">
    <source>
        <dbReference type="Proteomes" id="UP001140074"/>
    </source>
</evidence>
<dbReference type="AlphaFoldDB" id="A0A9W8M860"/>
<dbReference type="Gene3D" id="3.10.129.10">
    <property type="entry name" value="Hotdog Thioesterase"/>
    <property type="match status" value="1"/>
</dbReference>
<keyword evidence="2" id="KW-1185">Reference proteome</keyword>
<comment type="caution">
    <text evidence="1">The sequence shown here is derived from an EMBL/GenBank/DDBJ whole genome shotgun (WGS) entry which is preliminary data.</text>
</comment>
<dbReference type="PANTHER" id="PTHR28152">
    <property type="entry name" value="HYDROXYACYL-THIOESTER DEHYDRATASE TYPE 2, MITOCHONDRIAL"/>
    <property type="match status" value="1"/>
</dbReference>
<evidence type="ECO:0000313" key="1">
    <source>
        <dbReference type="EMBL" id="KAJ2868412.1"/>
    </source>
</evidence>
<dbReference type="InterPro" id="IPR029069">
    <property type="entry name" value="HotDog_dom_sf"/>
</dbReference>
<proteinExistence type="predicted"/>
<accession>A0A9W8M860</accession>
<dbReference type="GO" id="GO:0019171">
    <property type="term" value="F:(3R)-hydroxyacyl-[acyl-carrier-protein] dehydratase activity"/>
    <property type="evidence" value="ECO:0007669"/>
    <property type="project" value="TreeGrafter"/>
</dbReference>
<sequence length="355" mass="39293">MVSINRFGHDLLRQSLRQVRYRAHAAGRSAMTTVATTSPHSADQELALVYKWKSAAVGQKTVLWDRMDARPLTLLDQTVRPYLPPTYPSLSRSPRVGDIASGTAMPPAAHLVYFPSPTAEPDLAPDGYHADEAPPEPFAQRVWAGGLIEFNPLNPLRVDAISSQTKSIVSVTVKDTPALQRLVFVKLALEMSNSSGHCLTEYRDLAYMKPVDLGRKIVPHVRSPDFTHVVDPSEILLFRYSALSWNSHRIHYDSPYARHVEGHPGLLVHGPLTCTLLLQLLHANMPPGLALKSFDYRAISPAYCQQQMTLNGRWMLQRHKKSSADNASVLCELWATNNEGGIAMKGVATLVPLPN</sequence>
<protein>
    <submittedName>
        <fullName evidence="1">Uncharacterized protein</fullName>
    </submittedName>
</protein>
<name>A0A9W8M860_9FUNG</name>
<dbReference type="InterPro" id="IPR052741">
    <property type="entry name" value="Mitochondrial_HTD2"/>
</dbReference>
<gene>
    <name evidence="1" type="ORF">GGH94_000112</name>
</gene>
<dbReference type="PANTHER" id="PTHR28152:SF1">
    <property type="entry name" value="HYDROXYACYL-THIOESTER DEHYDRATASE TYPE 2, MITOCHONDRIAL"/>
    <property type="match status" value="1"/>
</dbReference>
<dbReference type="Proteomes" id="UP001140074">
    <property type="component" value="Unassembled WGS sequence"/>
</dbReference>
<reference evidence="1" key="1">
    <citation type="submission" date="2022-07" db="EMBL/GenBank/DDBJ databases">
        <title>Phylogenomic reconstructions and comparative analyses of Kickxellomycotina fungi.</title>
        <authorList>
            <person name="Reynolds N.K."/>
            <person name="Stajich J.E."/>
            <person name="Barry K."/>
            <person name="Grigoriev I.V."/>
            <person name="Crous P."/>
            <person name="Smith M.E."/>
        </authorList>
    </citation>
    <scope>NUCLEOTIDE SEQUENCE</scope>
    <source>
        <strain evidence="1">RSA 476</strain>
    </source>
</reference>
<dbReference type="GO" id="GO:0005739">
    <property type="term" value="C:mitochondrion"/>
    <property type="evidence" value="ECO:0007669"/>
    <property type="project" value="TreeGrafter"/>
</dbReference>
<dbReference type="SUPFAM" id="SSF54637">
    <property type="entry name" value="Thioesterase/thiol ester dehydrase-isomerase"/>
    <property type="match status" value="1"/>
</dbReference>
<organism evidence="1 2">
    <name type="scientific">Coemansia aciculifera</name>
    <dbReference type="NCBI Taxonomy" id="417176"/>
    <lineage>
        <taxon>Eukaryota</taxon>
        <taxon>Fungi</taxon>
        <taxon>Fungi incertae sedis</taxon>
        <taxon>Zoopagomycota</taxon>
        <taxon>Kickxellomycotina</taxon>
        <taxon>Kickxellomycetes</taxon>
        <taxon>Kickxellales</taxon>
        <taxon>Kickxellaceae</taxon>
        <taxon>Coemansia</taxon>
    </lineage>
</organism>